<organism evidence="1 2">
    <name type="scientific">Boletus edulis BED1</name>
    <dbReference type="NCBI Taxonomy" id="1328754"/>
    <lineage>
        <taxon>Eukaryota</taxon>
        <taxon>Fungi</taxon>
        <taxon>Dikarya</taxon>
        <taxon>Basidiomycota</taxon>
        <taxon>Agaricomycotina</taxon>
        <taxon>Agaricomycetes</taxon>
        <taxon>Agaricomycetidae</taxon>
        <taxon>Boletales</taxon>
        <taxon>Boletineae</taxon>
        <taxon>Boletaceae</taxon>
        <taxon>Boletoideae</taxon>
        <taxon>Boletus</taxon>
    </lineage>
</organism>
<dbReference type="AlphaFoldDB" id="A0AAD4BLR8"/>
<accession>A0AAD4BLR8</accession>
<evidence type="ECO:0000313" key="1">
    <source>
        <dbReference type="EMBL" id="KAF8433735.1"/>
    </source>
</evidence>
<keyword evidence="2" id="KW-1185">Reference proteome</keyword>
<evidence type="ECO:0000313" key="2">
    <source>
        <dbReference type="Proteomes" id="UP001194468"/>
    </source>
</evidence>
<gene>
    <name evidence="1" type="ORF">L210DRAFT_3506941</name>
</gene>
<protein>
    <submittedName>
        <fullName evidence="1">Uncharacterized protein</fullName>
    </submittedName>
</protein>
<proteinExistence type="predicted"/>
<dbReference type="Proteomes" id="UP001194468">
    <property type="component" value="Unassembled WGS sequence"/>
</dbReference>
<comment type="caution">
    <text evidence="1">The sequence shown here is derived from an EMBL/GenBank/DDBJ whole genome shotgun (WGS) entry which is preliminary data.</text>
</comment>
<sequence>MAAHPQFQPKVTLQISFARNIVIDLLDDQSSTVIMWHLEKKTYLRLECIVIDLLDDPESHPLEWATLGGQGDHLDGDARGSELDSTYDCVSRQAPDYAALATNPESNIYQTRPSHRSIILSGLSDSAQPPSMLWSLGPCHKVHVARLDRLQSRVAMGQVHGIPRMRD</sequence>
<name>A0AAD4BLR8_BOLED</name>
<dbReference type="EMBL" id="WHUW01000032">
    <property type="protein sequence ID" value="KAF8433735.1"/>
    <property type="molecule type" value="Genomic_DNA"/>
</dbReference>
<reference evidence="1" key="1">
    <citation type="submission" date="2019-10" db="EMBL/GenBank/DDBJ databases">
        <authorList>
            <consortium name="DOE Joint Genome Institute"/>
            <person name="Kuo A."/>
            <person name="Miyauchi S."/>
            <person name="Kiss E."/>
            <person name="Drula E."/>
            <person name="Kohler A."/>
            <person name="Sanchez-Garcia M."/>
            <person name="Andreopoulos B."/>
            <person name="Barry K.W."/>
            <person name="Bonito G."/>
            <person name="Buee M."/>
            <person name="Carver A."/>
            <person name="Chen C."/>
            <person name="Cichocki N."/>
            <person name="Clum A."/>
            <person name="Culley D."/>
            <person name="Crous P.W."/>
            <person name="Fauchery L."/>
            <person name="Girlanda M."/>
            <person name="Hayes R."/>
            <person name="Keri Z."/>
            <person name="LaButti K."/>
            <person name="Lipzen A."/>
            <person name="Lombard V."/>
            <person name="Magnuson J."/>
            <person name="Maillard F."/>
            <person name="Morin E."/>
            <person name="Murat C."/>
            <person name="Nolan M."/>
            <person name="Ohm R."/>
            <person name="Pangilinan J."/>
            <person name="Pereira M."/>
            <person name="Perotto S."/>
            <person name="Peter M."/>
            <person name="Riley R."/>
            <person name="Sitrit Y."/>
            <person name="Stielow B."/>
            <person name="Szollosi G."/>
            <person name="Zifcakova L."/>
            <person name="Stursova M."/>
            <person name="Spatafora J.W."/>
            <person name="Tedersoo L."/>
            <person name="Vaario L.-M."/>
            <person name="Yamada A."/>
            <person name="Yan M."/>
            <person name="Wang P."/>
            <person name="Xu J."/>
            <person name="Bruns T."/>
            <person name="Baldrian P."/>
            <person name="Vilgalys R."/>
            <person name="Henrissat B."/>
            <person name="Grigoriev I.V."/>
            <person name="Hibbett D."/>
            <person name="Nagy L.G."/>
            <person name="Martin F.M."/>
        </authorList>
    </citation>
    <scope>NUCLEOTIDE SEQUENCE</scope>
    <source>
        <strain evidence="1">BED1</strain>
    </source>
</reference>
<reference evidence="1" key="2">
    <citation type="journal article" date="2020" name="Nat. Commun.">
        <title>Large-scale genome sequencing of mycorrhizal fungi provides insights into the early evolution of symbiotic traits.</title>
        <authorList>
            <person name="Miyauchi S."/>
            <person name="Kiss E."/>
            <person name="Kuo A."/>
            <person name="Drula E."/>
            <person name="Kohler A."/>
            <person name="Sanchez-Garcia M."/>
            <person name="Morin E."/>
            <person name="Andreopoulos B."/>
            <person name="Barry K.W."/>
            <person name="Bonito G."/>
            <person name="Buee M."/>
            <person name="Carver A."/>
            <person name="Chen C."/>
            <person name="Cichocki N."/>
            <person name="Clum A."/>
            <person name="Culley D."/>
            <person name="Crous P.W."/>
            <person name="Fauchery L."/>
            <person name="Girlanda M."/>
            <person name="Hayes R.D."/>
            <person name="Keri Z."/>
            <person name="LaButti K."/>
            <person name="Lipzen A."/>
            <person name="Lombard V."/>
            <person name="Magnuson J."/>
            <person name="Maillard F."/>
            <person name="Murat C."/>
            <person name="Nolan M."/>
            <person name="Ohm R.A."/>
            <person name="Pangilinan J."/>
            <person name="Pereira M.F."/>
            <person name="Perotto S."/>
            <person name="Peter M."/>
            <person name="Pfister S."/>
            <person name="Riley R."/>
            <person name="Sitrit Y."/>
            <person name="Stielow J.B."/>
            <person name="Szollosi G."/>
            <person name="Zifcakova L."/>
            <person name="Stursova M."/>
            <person name="Spatafora J.W."/>
            <person name="Tedersoo L."/>
            <person name="Vaario L.M."/>
            <person name="Yamada A."/>
            <person name="Yan M."/>
            <person name="Wang P."/>
            <person name="Xu J."/>
            <person name="Bruns T."/>
            <person name="Baldrian P."/>
            <person name="Vilgalys R."/>
            <person name="Dunand C."/>
            <person name="Henrissat B."/>
            <person name="Grigoriev I.V."/>
            <person name="Hibbett D."/>
            <person name="Nagy L.G."/>
            <person name="Martin F.M."/>
        </authorList>
    </citation>
    <scope>NUCLEOTIDE SEQUENCE</scope>
    <source>
        <strain evidence="1">BED1</strain>
    </source>
</reference>